<comment type="caution">
    <text evidence="1">The sequence shown here is derived from an EMBL/GenBank/DDBJ whole genome shotgun (WGS) entry which is preliminary data.</text>
</comment>
<dbReference type="EMBL" id="MU842946">
    <property type="protein sequence ID" value="KAK2025056.1"/>
    <property type="molecule type" value="Genomic_DNA"/>
</dbReference>
<protein>
    <submittedName>
        <fullName evidence="1">Uncharacterized protein</fullName>
    </submittedName>
</protein>
<evidence type="ECO:0000313" key="1">
    <source>
        <dbReference type="EMBL" id="KAK2025056.1"/>
    </source>
</evidence>
<reference evidence="1" key="1">
    <citation type="submission" date="2021-06" db="EMBL/GenBank/DDBJ databases">
        <title>Comparative genomics, transcriptomics and evolutionary studies reveal genomic signatures of adaptation to plant cell wall in hemibiotrophic fungi.</title>
        <authorList>
            <consortium name="DOE Joint Genome Institute"/>
            <person name="Baroncelli R."/>
            <person name="Diaz J.F."/>
            <person name="Benocci T."/>
            <person name="Peng M."/>
            <person name="Battaglia E."/>
            <person name="Haridas S."/>
            <person name="Andreopoulos W."/>
            <person name="Labutti K."/>
            <person name="Pangilinan J."/>
            <person name="Floch G.L."/>
            <person name="Makela M.R."/>
            <person name="Henrissat B."/>
            <person name="Grigoriev I.V."/>
            <person name="Crouch J.A."/>
            <person name="De Vries R.P."/>
            <person name="Sukno S.A."/>
            <person name="Thon M.R."/>
        </authorList>
    </citation>
    <scope>NUCLEOTIDE SEQUENCE</scope>
    <source>
        <strain evidence="1">MAFF235873</strain>
    </source>
</reference>
<evidence type="ECO:0000313" key="2">
    <source>
        <dbReference type="Proteomes" id="UP001232148"/>
    </source>
</evidence>
<proteinExistence type="predicted"/>
<dbReference type="Proteomes" id="UP001232148">
    <property type="component" value="Unassembled WGS sequence"/>
</dbReference>
<sequence>MIHHRSLIYSTWLLAREMLSSWSPTRFQATRYSVMRHLAKTIVVRLDDKRLPRLAWLFPPKLRSGTNCRNHAQGSDTDGVENVIDNQKQTSEAFCSTRGVPVQKMALRMLASSCHAPWVGLPNPAGLEQSTDRSREHFLSSHSNYVVRLSHPVVEVSNPMH</sequence>
<name>A0AAD9HB04_9PEZI</name>
<organism evidence="1 2">
    <name type="scientific">Colletotrichum zoysiae</name>
    <dbReference type="NCBI Taxonomy" id="1216348"/>
    <lineage>
        <taxon>Eukaryota</taxon>
        <taxon>Fungi</taxon>
        <taxon>Dikarya</taxon>
        <taxon>Ascomycota</taxon>
        <taxon>Pezizomycotina</taxon>
        <taxon>Sordariomycetes</taxon>
        <taxon>Hypocreomycetidae</taxon>
        <taxon>Glomerellales</taxon>
        <taxon>Glomerellaceae</taxon>
        <taxon>Colletotrichum</taxon>
        <taxon>Colletotrichum graminicola species complex</taxon>
    </lineage>
</organism>
<keyword evidence="2" id="KW-1185">Reference proteome</keyword>
<accession>A0AAD9HB04</accession>
<dbReference type="AlphaFoldDB" id="A0AAD9HB04"/>
<gene>
    <name evidence="1" type="ORF">LX32DRAFT_70804</name>
</gene>